<dbReference type="InterPro" id="IPR050706">
    <property type="entry name" value="Cyclic-di-GMP_PDE-like"/>
</dbReference>
<dbReference type="CDD" id="cd01948">
    <property type="entry name" value="EAL"/>
    <property type="match status" value="1"/>
</dbReference>
<feature type="transmembrane region" description="Helical" evidence="1">
    <location>
        <begin position="12"/>
        <end position="29"/>
    </location>
</feature>
<dbReference type="GO" id="GO:0016020">
    <property type="term" value="C:membrane"/>
    <property type="evidence" value="ECO:0007669"/>
    <property type="project" value="InterPro"/>
</dbReference>
<accession>G4QFW7</accession>
<dbReference type="SMART" id="SM00267">
    <property type="entry name" value="GGDEF"/>
    <property type="match status" value="1"/>
</dbReference>
<dbReference type="PANTHER" id="PTHR33121">
    <property type="entry name" value="CYCLIC DI-GMP PHOSPHODIESTERASE PDEF"/>
    <property type="match status" value="1"/>
</dbReference>
<dbReference type="SMART" id="SM00052">
    <property type="entry name" value="EAL"/>
    <property type="match status" value="1"/>
</dbReference>
<dbReference type="GO" id="GO:0007165">
    <property type="term" value="P:signal transduction"/>
    <property type="evidence" value="ECO:0007669"/>
    <property type="project" value="InterPro"/>
</dbReference>
<dbReference type="SMART" id="SM00304">
    <property type="entry name" value="HAMP"/>
    <property type="match status" value="1"/>
</dbReference>
<dbReference type="PROSITE" id="PS50885">
    <property type="entry name" value="HAMP"/>
    <property type="match status" value="1"/>
</dbReference>
<dbReference type="eggNOG" id="COG2770">
    <property type="taxonomic scope" value="Bacteria"/>
</dbReference>
<name>G4QFW7_GLANF</name>
<dbReference type="Gene3D" id="3.30.70.270">
    <property type="match status" value="1"/>
</dbReference>
<feature type="domain" description="EAL" evidence="2">
    <location>
        <begin position="513"/>
        <end position="768"/>
    </location>
</feature>
<feature type="transmembrane region" description="Helical" evidence="1">
    <location>
        <begin position="274"/>
        <end position="292"/>
    </location>
</feature>
<dbReference type="Pfam" id="PF00672">
    <property type="entry name" value="HAMP"/>
    <property type="match status" value="1"/>
</dbReference>
<dbReference type="InterPro" id="IPR035919">
    <property type="entry name" value="EAL_sf"/>
</dbReference>
<gene>
    <name evidence="5" type="ordered locus">GNIT_0920</name>
</gene>
<dbReference type="AlphaFoldDB" id="G4QFW7"/>
<protein>
    <submittedName>
        <fullName evidence="5">Diguanylate cyclase/phosphodiesterase</fullName>
    </submittedName>
</protein>
<keyword evidence="1" id="KW-1133">Transmembrane helix</keyword>
<evidence type="ECO:0000259" key="2">
    <source>
        <dbReference type="PROSITE" id="PS50883"/>
    </source>
</evidence>
<dbReference type="PROSITE" id="PS50883">
    <property type="entry name" value="EAL"/>
    <property type="match status" value="1"/>
</dbReference>
<dbReference type="InterPro" id="IPR003660">
    <property type="entry name" value="HAMP_dom"/>
</dbReference>
<dbReference type="eggNOG" id="COG5001">
    <property type="taxonomic scope" value="Bacteria"/>
</dbReference>
<evidence type="ECO:0000313" key="5">
    <source>
        <dbReference type="EMBL" id="AEP29058.1"/>
    </source>
</evidence>
<keyword evidence="1" id="KW-0812">Transmembrane</keyword>
<dbReference type="InterPro" id="IPR000160">
    <property type="entry name" value="GGDEF_dom"/>
</dbReference>
<evidence type="ECO:0000256" key="1">
    <source>
        <dbReference type="SAM" id="Phobius"/>
    </source>
</evidence>
<feature type="domain" description="HAMP" evidence="3">
    <location>
        <begin position="294"/>
        <end position="347"/>
    </location>
</feature>
<dbReference type="CDD" id="cd06225">
    <property type="entry name" value="HAMP"/>
    <property type="match status" value="1"/>
</dbReference>
<proteinExistence type="predicted"/>
<dbReference type="KEGG" id="gni:GNIT_0920"/>
<dbReference type="PANTHER" id="PTHR33121:SF70">
    <property type="entry name" value="SIGNALING PROTEIN YKOW"/>
    <property type="match status" value="1"/>
</dbReference>
<dbReference type="SUPFAM" id="SSF55073">
    <property type="entry name" value="Nucleotide cyclase"/>
    <property type="match status" value="1"/>
</dbReference>
<dbReference type="Pfam" id="PF00990">
    <property type="entry name" value="GGDEF"/>
    <property type="match status" value="1"/>
</dbReference>
<sequence length="769" mass="85880">MQQSLNKRINKLIIGIVVLTTLVLVLFVWKSTSEQAAARLKNDLDVARNVLTLVLENRTKQLANSVTVLTDDYGFKRAVGTGDKLTIDSVLSNHGKRVNADLTALISLDALTITSVPELIKAQSPFIYPEFIDAAVSEGNSSSILSINNKLYQVLLSSIKAPRPIAVALMGFEIDRLLADQLKKITQLDTTLIVYIEGNESYRISTLKPEQYTQNIQIENTDALYLPLLAFSADSKLISTRFTFLDKEGLKIDIMLSNEVKVVFADFISLQTSLAWIALLAILIAVLLGALFSRKLVKPIHSLTNHAEKISVGIYDEKIDVDWHSSELSTLSHAFDTMQESIQDRERKVVYQAQHDVLTTLYNRNHAETLLDKKFENKDTFQAIGINIFGFRGVNDTFGYHNGDLCLQELARRVTSLGGLSARLTGGELLWVPDKILTEEELKVIKTQIDGDVLSGDLSIPMTVAMGVINCPSETHSPSELFRRMNIVIDEAQITRQFILHFSAGLEEKYTRRLSIITELKKELSNTKGELALFYQPKLNLVHKKVTAVEALIRWNNAELGFVSPEDFIAVAEHAGFIGEITAWVYHQAIQDIQSFRAQGIDVTVAINISAQDVMNAELLPTILSLLNAYDLPPSVLSFEMTEGHLVKNLSEAVQQLTIMRDAGFKIAIDDFGTGYSSLSYLSQLPADILKIDKSFVLKLDEQVSDQNIVQSVVLLAHQFGMEIVAEGVENQNSLELLDDYGCEWAQGYHICRPIDAASFVKWFKEYKY</sequence>
<dbReference type="SUPFAM" id="SSF158472">
    <property type="entry name" value="HAMP domain-like"/>
    <property type="match status" value="1"/>
</dbReference>
<dbReference type="SUPFAM" id="SSF141868">
    <property type="entry name" value="EAL domain-like"/>
    <property type="match status" value="1"/>
</dbReference>
<dbReference type="EMBL" id="CP003060">
    <property type="protein sequence ID" value="AEP29058.1"/>
    <property type="molecule type" value="Genomic_DNA"/>
</dbReference>
<dbReference type="OrthoDB" id="9814202at2"/>
<dbReference type="NCBIfam" id="TIGR00254">
    <property type="entry name" value="GGDEF"/>
    <property type="match status" value="1"/>
</dbReference>
<dbReference type="InterPro" id="IPR029787">
    <property type="entry name" value="Nucleotide_cyclase"/>
</dbReference>
<dbReference type="RefSeq" id="WP_014107933.1">
    <property type="nucleotide sequence ID" value="NC_016041.1"/>
</dbReference>
<dbReference type="PROSITE" id="PS50887">
    <property type="entry name" value="GGDEF"/>
    <property type="match status" value="1"/>
</dbReference>
<dbReference type="Proteomes" id="UP000009282">
    <property type="component" value="Chromosome"/>
</dbReference>
<dbReference type="Pfam" id="PF00563">
    <property type="entry name" value="EAL"/>
    <property type="match status" value="1"/>
</dbReference>
<dbReference type="HOGENOM" id="CLU_000445_93_2_6"/>
<dbReference type="InterPro" id="IPR001633">
    <property type="entry name" value="EAL_dom"/>
</dbReference>
<dbReference type="Gene3D" id="6.10.340.10">
    <property type="match status" value="1"/>
</dbReference>
<dbReference type="InterPro" id="IPR043128">
    <property type="entry name" value="Rev_trsase/Diguanyl_cyclase"/>
</dbReference>
<dbReference type="Gene3D" id="3.20.20.450">
    <property type="entry name" value="EAL domain"/>
    <property type="match status" value="1"/>
</dbReference>
<evidence type="ECO:0000313" key="6">
    <source>
        <dbReference type="Proteomes" id="UP000009282"/>
    </source>
</evidence>
<dbReference type="GO" id="GO:0071111">
    <property type="term" value="F:cyclic-guanylate-specific phosphodiesterase activity"/>
    <property type="evidence" value="ECO:0007669"/>
    <property type="project" value="InterPro"/>
</dbReference>
<organism evidence="5 6">
    <name type="scientific">Glaciecola nitratireducens (strain JCM 12485 / KCTC 12276 / FR1064)</name>
    <dbReference type="NCBI Taxonomy" id="1085623"/>
    <lineage>
        <taxon>Bacteria</taxon>
        <taxon>Pseudomonadati</taxon>
        <taxon>Pseudomonadota</taxon>
        <taxon>Gammaproteobacteria</taxon>
        <taxon>Alteromonadales</taxon>
        <taxon>Alteromonadaceae</taxon>
        <taxon>Brumicola</taxon>
    </lineage>
</organism>
<evidence type="ECO:0000259" key="3">
    <source>
        <dbReference type="PROSITE" id="PS50885"/>
    </source>
</evidence>
<dbReference type="STRING" id="1085623.GNIT_0920"/>
<keyword evidence="1" id="KW-0472">Membrane</keyword>
<feature type="domain" description="GGDEF" evidence="4">
    <location>
        <begin position="379"/>
        <end position="504"/>
    </location>
</feature>
<keyword evidence="6" id="KW-1185">Reference proteome</keyword>
<evidence type="ECO:0000259" key="4">
    <source>
        <dbReference type="PROSITE" id="PS50887"/>
    </source>
</evidence>
<reference evidence="5 6" key="1">
    <citation type="journal article" date="2011" name="J. Bacteriol.">
        <title>Complete genome sequence of seawater bacterium Glaciecola nitratireducens FR1064T.</title>
        <authorList>
            <person name="Bian F."/>
            <person name="Qin Q.L."/>
            <person name="Xie B.B."/>
            <person name="Shu Y.L."/>
            <person name="Zhang X.Y."/>
            <person name="Yu Y."/>
            <person name="Chen B."/>
            <person name="Chen X.L."/>
            <person name="Zhou B.C."/>
            <person name="Zhang Y.Z."/>
        </authorList>
    </citation>
    <scope>NUCLEOTIDE SEQUENCE [LARGE SCALE GENOMIC DNA]</scope>
    <source>
        <strain evidence="6">JCM 12485 / KCTC 12276 / FR1064</strain>
    </source>
</reference>